<evidence type="ECO:0008006" key="8">
    <source>
        <dbReference type="Google" id="ProtNLM"/>
    </source>
</evidence>
<accession>A0A2N9HET9</accession>
<name>A0A2N9HET9_FAGSY</name>
<dbReference type="AlphaFoldDB" id="A0A2N9HET9"/>
<dbReference type="PANTHER" id="PTHR31541:SF25">
    <property type="entry name" value="GAMMA-GLIADIN B"/>
    <property type="match status" value="1"/>
</dbReference>
<dbReference type="GO" id="GO:0005634">
    <property type="term" value="C:nucleus"/>
    <property type="evidence" value="ECO:0007669"/>
    <property type="project" value="UniProtKB-SubCell"/>
</dbReference>
<evidence type="ECO:0000256" key="1">
    <source>
        <dbReference type="ARBA" id="ARBA00004123"/>
    </source>
</evidence>
<evidence type="ECO:0000256" key="2">
    <source>
        <dbReference type="ARBA" id="ARBA00023015"/>
    </source>
</evidence>
<dbReference type="InterPro" id="IPR015300">
    <property type="entry name" value="DNA-bd_pseudobarrel_sf"/>
</dbReference>
<keyword evidence="5" id="KW-0539">Nucleus</keyword>
<evidence type="ECO:0000256" key="4">
    <source>
        <dbReference type="ARBA" id="ARBA00023163"/>
    </source>
</evidence>
<protein>
    <recommendedName>
        <fullName evidence="8">TF-B3 domain-containing protein</fullName>
    </recommendedName>
</protein>
<evidence type="ECO:0000313" key="7">
    <source>
        <dbReference type="EMBL" id="SPD10455.1"/>
    </source>
</evidence>
<feature type="region of interest" description="Disordered" evidence="6">
    <location>
        <begin position="189"/>
        <end position="232"/>
    </location>
</feature>
<gene>
    <name evidence="7" type="ORF">FSB_LOCUS38337</name>
</gene>
<dbReference type="Gene3D" id="2.40.330.10">
    <property type="entry name" value="DNA-binding pseudobarrel domain"/>
    <property type="match status" value="1"/>
</dbReference>
<proteinExistence type="predicted"/>
<evidence type="ECO:0000256" key="5">
    <source>
        <dbReference type="ARBA" id="ARBA00023242"/>
    </source>
</evidence>
<dbReference type="PANTHER" id="PTHR31541">
    <property type="entry name" value="B3 DOMAIN PLANT PROTEIN-RELATED"/>
    <property type="match status" value="1"/>
</dbReference>
<reference evidence="7" key="1">
    <citation type="submission" date="2018-02" db="EMBL/GenBank/DDBJ databases">
        <authorList>
            <person name="Cohen D.B."/>
            <person name="Kent A.D."/>
        </authorList>
    </citation>
    <scope>NUCLEOTIDE SEQUENCE</scope>
</reference>
<dbReference type="SUPFAM" id="SSF101936">
    <property type="entry name" value="DNA-binding pseudobarrel domain"/>
    <property type="match status" value="1"/>
</dbReference>
<dbReference type="InterPro" id="IPR005508">
    <property type="entry name" value="At2g31720-like"/>
</dbReference>
<feature type="compositionally biased region" description="Basic and acidic residues" evidence="6">
    <location>
        <begin position="199"/>
        <end position="212"/>
    </location>
</feature>
<keyword evidence="3" id="KW-0238">DNA-binding</keyword>
<comment type="subcellular location">
    <subcellularLocation>
        <location evidence="1">Nucleus</location>
    </subcellularLocation>
</comment>
<dbReference type="Pfam" id="PF03754">
    <property type="entry name" value="At2g31720-like"/>
    <property type="match status" value="1"/>
</dbReference>
<dbReference type="EMBL" id="OIVN01003334">
    <property type="protein sequence ID" value="SPD10455.1"/>
    <property type="molecule type" value="Genomic_DNA"/>
</dbReference>
<sequence>MCCSETFSPGLPHWNSTRKRTMKEKPMSLWNLKAASSSTPLCGSFKKMGHDHNYDNSAFANLSLLADVAIFQCEFDKQIEFPMKFETLGYDLHVVALPEKIEKPVPPPRPRIKIIPPKKPLLSSAPIPNNPSGIDNLFLLAHAALIYEFDAEKVQSLTMTMTMRNPRLKITPPKKPQCSCSALIPTSENNIFVPPKTKRTQEDEGKSQEPKAKRQRINPSVIRQVGPDPPPDLPTQFRDKIDELHGSDLKLVIQKQLSETDMKSHFARLSLPNGQLRADFLSQEHQTILQQRQANGNGRYRGLEVPLIEPQLVESTITVKKWKLGSSTSYTLGSQWQQVAKDNGLHVGNIIQIWSFKVNQSPHLALVKL</sequence>
<keyword evidence="2" id="KW-0805">Transcription regulation</keyword>
<organism evidence="7">
    <name type="scientific">Fagus sylvatica</name>
    <name type="common">Beechnut</name>
    <dbReference type="NCBI Taxonomy" id="28930"/>
    <lineage>
        <taxon>Eukaryota</taxon>
        <taxon>Viridiplantae</taxon>
        <taxon>Streptophyta</taxon>
        <taxon>Embryophyta</taxon>
        <taxon>Tracheophyta</taxon>
        <taxon>Spermatophyta</taxon>
        <taxon>Magnoliopsida</taxon>
        <taxon>eudicotyledons</taxon>
        <taxon>Gunneridae</taxon>
        <taxon>Pentapetalae</taxon>
        <taxon>rosids</taxon>
        <taxon>fabids</taxon>
        <taxon>Fagales</taxon>
        <taxon>Fagaceae</taxon>
        <taxon>Fagus</taxon>
    </lineage>
</organism>
<evidence type="ECO:0000256" key="6">
    <source>
        <dbReference type="SAM" id="MobiDB-lite"/>
    </source>
</evidence>
<evidence type="ECO:0000256" key="3">
    <source>
        <dbReference type="ARBA" id="ARBA00023125"/>
    </source>
</evidence>
<dbReference type="GO" id="GO:0003677">
    <property type="term" value="F:DNA binding"/>
    <property type="evidence" value="ECO:0007669"/>
    <property type="project" value="UniProtKB-KW"/>
</dbReference>
<keyword evidence="4" id="KW-0804">Transcription</keyword>